<evidence type="ECO:0000256" key="4">
    <source>
        <dbReference type="HAMAP-Rule" id="MF_02071"/>
    </source>
</evidence>
<dbReference type="Pfam" id="PF03330">
    <property type="entry name" value="DPBB_1"/>
    <property type="match status" value="1"/>
</dbReference>
<sequence>MMTITSEKGRLPVIPCLIAVCGLLLLLVFGCATPGPPPTPPGHPKPYRIGTNWYQPLPHARDFRQRGKASWYGSDFHGRQTASGEIYDMYAMTAAHKTLPLGTYVRVNNLDNNKTIDVRVNDRGPFVRGRIIDLSYTAAQKIGVVGPGTAPVEIVALGTAAKTQGSAGISYVPVDFYKGNFTVQVGAFSDRENAEKLKLKLDKEYKNTHITTYNDGQETFYRVRVGRCSTLEQAGKYEEIMIQRGFEGAFAIAEDK</sequence>
<feature type="domain" description="SPOR" evidence="6">
    <location>
        <begin position="175"/>
        <end position="254"/>
    </location>
</feature>
<dbReference type="HAMAP" id="MF_02071">
    <property type="entry name" value="RlpA"/>
    <property type="match status" value="1"/>
</dbReference>
<comment type="similarity">
    <text evidence="4 5">Belongs to the RlpA family.</text>
</comment>
<dbReference type="PANTHER" id="PTHR34183">
    <property type="entry name" value="ENDOLYTIC PEPTIDOGLYCAN TRANSGLYCOSYLASE RLPA"/>
    <property type="match status" value="1"/>
</dbReference>
<dbReference type="InterPro" id="IPR034718">
    <property type="entry name" value="RlpA"/>
</dbReference>
<evidence type="ECO:0000256" key="1">
    <source>
        <dbReference type="ARBA" id="ARBA00022729"/>
    </source>
</evidence>
<evidence type="ECO:0000256" key="2">
    <source>
        <dbReference type="ARBA" id="ARBA00023239"/>
    </source>
</evidence>
<name>A0A8J6NNP4_9BACT</name>
<dbReference type="PANTHER" id="PTHR34183:SF1">
    <property type="entry name" value="ENDOLYTIC PEPTIDOGLYCAN TRANSGLYCOSYLASE RLPA"/>
    <property type="match status" value="1"/>
</dbReference>
<dbReference type="InterPro" id="IPR036908">
    <property type="entry name" value="RlpA-like_sf"/>
</dbReference>
<dbReference type="NCBIfam" id="TIGR00413">
    <property type="entry name" value="rlpA"/>
    <property type="match status" value="1"/>
</dbReference>
<evidence type="ECO:0000313" key="8">
    <source>
        <dbReference type="Proteomes" id="UP000603434"/>
    </source>
</evidence>
<dbReference type="InterPro" id="IPR036680">
    <property type="entry name" value="SPOR-like_sf"/>
</dbReference>
<dbReference type="InterPro" id="IPR009009">
    <property type="entry name" value="RlpA-like_DPBB"/>
</dbReference>
<dbReference type="EMBL" id="JACNJH010000145">
    <property type="protein sequence ID" value="MBC8361694.1"/>
    <property type="molecule type" value="Genomic_DNA"/>
</dbReference>
<keyword evidence="1" id="KW-0732">Signal</keyword>
<dbReference type="GO" id="GO:0008932">
    <property type="term" value="F:lytic endotransglycosylase activity"/>
    <property type="evidence" value="ECO:0007669"/>
    <property type="project" value="UniProtKB-UniRule"/>
</dbReference>
<evidence type="ECO:0000256" key="3">
    <source>
        <dbReference type="ARBA" id="ARBA00023316"/>
    </source>
</evidence>
<keyword evidence="3 4" id="KW-0961">Cell wall biogenesis/degradation</keyword>
<dbReference type="GO" id="GO:0042834">
    <property type="term" value="F:peptidoglycan binding"/>
    <property type="evidence" value="ECO:0007669"/>
    <property type="project" value="InterPro"/>
</dbReference>
<dbReference type="PROSITE" id="PS51724">
    <property type="entry name" value="SPOR"/>
    <property type="match status" value="1"/>
</dbReference>
<protein>
    <recommendedName>
        <fullName evidence="4">Probable endolytic peptidoglycan transglycosylase RlpA</fullName>
        <ecNumber evidence="4">4.2.2.-</ecNumber>
    </recommendedName>
</protein>
<dbReference type="Proteomes" id="UP000603434">
    <property type="component" value="Unassembled WGS sequence"/>
</dbReference>
<evidence type="ECO:0000256" key="5">
    <source>
        <dbReference type="RuleBase" id="RU003495"/>
    </source>
</evidence>
<dbReference type="SUPFAM" id="SSF50685">
    <property type="entry name" value="Barwin-like endoglucanases"/>
    <property type="match status" value="1"/>
</dbReference>
<comment type="function">
    <text evidence="4">Lytic transglycosylase with a strong preference for naked glycan strands that lack stem peptides.</text>
</comment>
<dbReference type="SUPFAM" id="SSF110997">
    <property type="entry name" value="Sporulation related repeat"/>
    <property type="match status" value="1"/>
</dbReference>
<dbReference type="EC" id="4.2.2.-" evidence="4"/>
<dbReference type="Gene3D" id="2.40.40.10">
    <property type="entry name" value="RlpA-like domain"/>
    <property type="match status" value="1"/>
</dbReference>
<evidence type="ECO:0000259" key="6">
    <source>
        <dbReference type="PROSITE" id="PS51724"/>
    </source>
</evidence>
<dbReference type="CDD" id="cd22268">
    <property type="entry name" value="DPBB_RlpA-like"/>
    <property type="match status" value="1"/>
</dbReference>
<dbReference type="Gene3D" id="3.30.70.1070">
    <property type="entry name" value="Sporulation related repeat"/>
    <property type="match status" value="1"/>
</dbReference>
<dbReference type="GO" id="GO:0071555">
    <property type="term" value="P:cell wall organization"/>
    <property type="evidence" value="ECO:0007669"/>
    <property type="project" value="UniProtKB-KW"/>
</dbReference>
<dbReference type="AlphaFoldDB" id="A0A8J6NNP4"/>
<gene>
    <name evidence="4" type="primary">rlpA</name>
    <name evidence="7" type="ORF">H8E23_09865</name>
</gene>
<dbReference type="InterPro" id="IPR012997">
    <property type="entry name" value="RplA"/>
</dbReference>
<comment type="caution">
    <text evidence="7">The sequence shown here is derived from an EMBL/GenBank/DDBJ whole genome shotgun (WGS) entry which is preliminary data.</text>
</comment>
<accession>A0A8J6NNP4</accession>
<keyword evidence="2 4" id="KW-0456">Lyase</keyword>
<dbReference type="GO" id="GO:0000270">
    <property type="term" value="P:peptidoglycan metabolic process"/>
    <property type="evidence" value="ECO:0007669"/>
    <property type="project" value="UniProtKB-UniRule"/>
</dbReference>
<proteinExistence type="inferred from homology"/>
<dbReference type="Pfam" id="PF05036">
    <property type="entry name" value="SPOR"/>
    <property type="match status" value="1"/>
</dbReference>
<evidence type="ECO:0000313" key="7">
    <source>
        <dbReference type="EMBL" id="MBC8361694.1"/>
    </source>
</evidence>
<reference evidence="7 8" key="1">
    <citation type="submission" date="2020-08" db="EMBL/GenBank/DDBJ databases">
        <title>Bridging the membrane lipid divide: bacteria of the FCB group superphylum have the potential to synthesize archaeal ether lipids.</title>
        <authorList>
            <person name="Villanueva L."/>
            <person name="Von Meijenfeldt F.A.B."/>
            <person name="Westbye A.B."/>
            <person name="Yadav S."/>
            <person name="Hopmans E.C."/>
            <person name="Dutilh B.E."/>
            <person name="Sinninghe Damste J.S."/>
        </authorList>
    </citation>
    <scope>NUCLEOTIDE SEQUENCE [LARGE SCALE GENOMIC DNA]</scope>
    <source>
        <strain evidence="7">NIOZ-UU30</strain>
    </source>
</reference>
<dbReference type="InterPro" id="IPR007730">
    <property type="entry name" value="SPOR-like_dom"/>
</dbReference>
<organism evidence="7 8">
    <name type="scientific">Candidatus Desulfatibia profunda</name>
    <dbReference type="NCBI Taxonomy" id="2841695"/>
    <lineage>
        <taxon>Bacteria</taxon>
        <taxon>Pseudomonadati</taxon>
        <taxon>Thermodesulfobacteriota</taxon>
        <taxon>Desulfobacteria</taxon>
        <taxon>Desulfobacterales</taxon>
        <taxon>Desulfobacterales incertae sedis</taxon>
        <taxon>Candidatus Desulfatibia</taxon>
    </lineage>
</organism>